<keyword evidence="5" id="KW-0136">Cellulose degradation</keyword>
<organism evidence="14 15">
    <name type="scientific">Colletotrichum sidae</name>
    <dbReference type="NCBI Taxonomy" id="1347389"/>
    <lineage>
        <taxon>Eukaryota</taxon>
        <taxon>Fungi</taxon>
        <taxon>Dikarya</taxon>
        <taxon>Ascomycota</taxon>
        <taxon>Pezizomycotina</taxon>
        <taxon>Sordariomycetes</taxon>
        <taxon>Hypocreomycetidae</taxon>
        <taxon>Glomerellales</taxon>
        <taxon>Glomerellaceae</taxon>
        <taxon>Colletotrichum</taxon>
        <taxon>Colletotrichum orbiculare species complex</taxon>
    </lineage>
</organism>
<dbReference type="Proteomes" id="UP000295604">
    <property type="component" value="Unassembled WGS sequence"/>
</dbReference>
<comment type="catalytic activity">
    <reaction evidence="10">
        <text>[(1-&gt;4)-beta-D-glucosyl]n+m + reduced acceptor + O2 = 4-dehydro-beta-D-glucosyl-[(1-&gt;4)-beta-D-glucosyl]n-1 + [(1-&gt;4)-beta-D-glucosyl]m + acceptor + H2O.</text>
        <dbReference type="EC" id="1.14.99.56"/>
    </reaction>
</comment>
<accession>A0A4R8TRV7</accession>
<sequence length="513" mass="52275">MQFLTFALAMASVANAHTMLSEIYINGKSQGDATCIRTPKDGNTATSPVAGLTSEAMACGKDGANAVSYVCPAPGSSKLTFEWREWPDARQEGSIDSSHRGPVAVYAKKVDDIFKTSAAGEGWFKIYEDGYNNETGKWGVDNLIANNGLLSVEIPSGLPAGYYLFRPEILALHQAVSLKDPQYYVGCAQIYIEDGPSGSLDIPSEYSVSIPGYIDGSEVGNNWNLYDKKSNPSDAYPVPGPKVYSPTGTSSGTKALAAADIKGAVPANCLIKNANWCGVPLESYSSETGCWAQVDACYAQGEKCFDAAPPTGAKNCEAWNSGMCKVVEAACRSKNFNGPPEPQLKEVTTPVPGDIPAAENLGFIGSGASSNAGSGSGSGSGSAASSASPSKVVATSAAAAASSVAAAPIAPTPIPEYAAEKPATSAAASSAAAVKPSAASSALAAPSPTGGLKVSTDGTCGGSTGFTCEGSEFGPCCSSSGKCGKKIVQCACGCQTAFGLCLDKYQKNKGGKN</sequence>
<dbReference type="GO" id="GO:0030245">
    <property type="term" value="P:cellulose catabolic process"/>
    <property type="evidence" value="ECO:0007669"/>
    <property type="project" value="UniProtKB-KW"/>
</dbReference>
<keyword evidence="6" id="KW-1015">Disulfide bond</keyword>
<evidence type="ECO:0000256" key="6">
    <source>
        <dbReference type="ARBA" id="ARBA00023157"/>
    </source>
</evidence>
<feature type="domain" description="Auxiliary Activity family 9 catalytic" evidence="13">
    <location>
        <begin position="17"/>
        <end position="230"/>
    </location>
</feature>
<name>A0A4R8TRV7_9PEZI</name>
<comment type="caution">
    <text evidence="14">The sequence shown here is derived from an EMBL/GenBank/DDBJ whole genome shotgun (WGS) entry which is preliminary data.</text>
</comment>
<dbReference type="CDD" id="cd11618">
    <property type="entry name" value="ChtBD1_1"/>
    <property type="match status" value="1"/>
</dbReference>
<keyword evidence="7" id="KW-0119">Carbohydrate metabolism</keyword>
<evidence type="ECO:0000256" key="3">
    <source>
        <dbReference type="ARBA" id="ARBA00022525"/>
    </source>
</evidence>
<evidence type="ECO:0000256" key="2">
    <source>
        <dbReference type="ARBA" id="ARBA00004613"/>
    </source>
</evidence>
<evidence type="ECO:0000256" key="8">
    <source>
        <dbReference type="ARBA" id="ARBA00023326"/>
    </source>
</evidence>
<dbReference type="EMBL" id="QAPF01000028">
    <property type="protein sequence ID" value="TEA20779.1"/>
    <property type="molecule type" value="Genomic_DNA"/>
</dbReference>
<dbReference type="GO" id="GO:0005576">
    <property type="term" value="C:extracellular region"/>
    <property type="evidence" value="ECO:0007669"/>
    <property type="project" value="UniProtKB-SubCell"/>
</dbReference>
<evidence type="ECO:0000256" key="11">
    <source>
        <dbReference type="ARBA" id="ARBA00047174"/>
    </source>
</evidence>
<evidence type="ECO:0000256" key="4">
    <source>
        <dbReference type="ARBA" id="ARBA00022729"/>
    </source>
</evidence>
<evidence type="ECO:0000259" key="13">
    <source>
        <dbReference type="Pfam" id="PF03443"/>
    </source>
</evidence>
<evidence type="ECO:0000256" key="9">
    <source>
        <dbReference type="ARBA" id="ARBA00044502"/>
    </source>
</evidence>
<gene>
    <name evidence="14" type="primary">eglD-6</name>
    <name evidence="14" type="ORF">C8034_v005866</name>
</gene>
<dbReference type="AlphaFoldDB" id="A0A4R8TRV7"/>
<comment type="subcellular location">
    <subcellularLocation>
        <location evidence="2">Secreted</location>
    </subcellularLocation>
</comment>
<keyword evidence="4 12" id="KW-0732">Signal</keyword>
<feature type="signal peptide" evidence="12">
    <location>
        <begin position="1"/>
        <end position="16"/>
    </location>
</feature>
<evidence type="ECO:0000313" key="14">
    <source>
        <dbReference type="EMBL" id="TEA20779.1"/>
    </source>
</evidence>
<keyword evidence="3" id="KW-0964">Secreted</keyword>
<feature type="chain" id="PRO_5020293779" description="lytic cellulose monooxygenase (C4-dehydrogenating)" evidence="12">
    <location>
        <begin position="17"/>
        <end position="513"/>
    </location>
</feature>
<evidence type="ECO:0000256" key="1">
    <source>
        <dbReference type="ARBA" id="ARBA00001973"/>
    </source>
</evidence>
<dbReference type="CDD" id="cd21175">
    <property type="entry name" value="LPMO_AA9"/>
    <property type="match status" value="1"/>
</dbReference>
<dbReference type="Gene3D" id="2.70.50.70">
    <property type="match status" value="1"/>
</dbReference>
<dbReference type="Pfam" id="PF03443">
    <property type="entry name" value="AA9"/>
    <property type="match status" value="1"/>
</dbReference>
<keyword evidence="8" id="KW-0624">Polysaccharide degradation</keyword>
<dbReference type="EC" id="1.14.99.56" evidence="11"/>
<evidence type="ECO:0000256" key="5">
    <source>
        <dbReference type="ARBA" id="ARBA00023001"/>
    </source>
</evidence>
<reference evidence="14 15" key="1">
    <citation type="submission" date="2018-11" db="EMBL/GenBank/DDBJ databases">
        <title>Genome sequence and assembly of Colletotrichum sidae.</title>
        <authorList>
            <person name="Gan P."/>
            <person name="Shirasu K."/>
        </authorList>
    </citation>
    <scope>NUCLEOTIDE SEQUENCE [LARGE SCALE GENOMIC DNA]</scope>
    <source>
        <strain evidence="14 15">CBS 518.97</strain>
    </source>
</reference>
<evidence type="ECO:0000256" key="10">
    <source>
        <dbReference type="ARBA" id="ARBA00045077"/>
    </source>
</evidence>
<comment type="similarity">
    <text evidence="9">Belongs to the polysaccharide monooxygenase AA9 family.</text>
</comment>
<dbReference type="InterPro" id="IPR049892">
    <property type="entry name" value="AA9"/>
</dbReference>
<evidence type="ECO:0000256" key="12">
    <source>
        <dbReference type="SAM" id="SignalP"/>
    </source>
</evidence>
<dbReference type="InterPro" id="IPR005103">
    <property type="entry name" value="AA9_LPMO"/>
</dbReference>
<dbReference type="PANTHER" id="PTHR33353">
    <property type="entry name" value="PUTATIVE (AFU_ORTHOLOGUE AFUA_1G12560)-RELATED"/>
    <property type="match status" value="1"/>
</dbReference>
<proteinExistence type="inferred from homology"/>
<evidence type="ECO:0000313" key="15">
    <source>
        <dbReference type="Proteomes" id="UP000295604"/>
    </source>
</evidence>
<protein>
    <recommendedName>
        <fullName evidence="11">lytic cellulose monooxygenase (C4-dehydrogenating)</fullName>
        <ecNumber evidence="11">1.14.99.56</ecNumber>
    </recommendedName>
</protein>
<comment type="cofactor">
    <cofactor evidence="1">
        <name>Cu(2+)</name>
        <dbReference type="ChEBI" id="CHEBI:29036"/>
    </cofactor>
</comment>
<evidence type="ECO:0000256" key="7">
    <source>
        <dbReference type="ARBA" id="ARBA00023277"/>
    </source>
</evidence>
<keyword evidence="15" id="KW-1185">Reference proteome</keyword>
<dbReference type="PANTHER" id="PTHR33353:SF32">
    <property type="entry name" value="ENDO-BETA-1,4-GLUCANASE D"/>
    <property type="match status" value="1"/>
</dbReference>